<comment type="caution">
    <text evidence="2">The sequence shown here is derived from an EMBL/GenBank/DDBJ whole genome shotgun (WGS) entry which is preliminary data.</text>
</comment>
<reference evidence="2" key="1">
    <citation type="submission" date="2023-04" db="EMBL/GenBank/DDBJ databases">
        <title>Black Yeasts Isolated from many extreme environments.</title>
        <authorList>
            <person name="Coleine C."/>
            <person name="Stajich J.E."/>
            <person name="Selbmann L."/>
        </authorList>
    </citation>
    <scope>NUCLEOTIDE SEQUENCE</scope>
    <source>
        <strain evidence="2">CCFEE 5312</strain>
    </source>
</reference>
<gene>
    <name evidence="2" type="ORF">LTR09_003886</name>
</gene>
<evidence type="ECO:0000313" key="3">
    <source>
        <dbReference type="Proteomes" id="UP001271007"/>
    </source>
</evidence>
<proteinExistence type="predicted"/>
<accession>A0AAJ0GD56</accession>
<feature type="region of interest" description="Disordered" evidence="1">
    <location>
        <begin position="1"/>
        <end position="69"/>
    </location>
</feature>
<protein>
    <submittedName>
        <fullName evidence="2">Uncharacterized protein</fullName>
    </submittedName>
</protein>
<name>A0AAJ0GD56_9PEZI</name>
<evidence type="ECO:0000256" key="1">
    <source>
        <dbReference type="SAM" id="MobiDB-lite"/>
    </source>
</evidence>
<feature type="compositionally biased region" description="Basic and acidic residues" evidence="1">
    <location>
        <begin position="13"/>
        <end position="26"/>
    </location>
</feature>
<evidence type="ECO:0000313" key="2">
    <source>
        <dbReference type="EMBL" id="KAK3055333.1"/>
    </source>
</evidence>
<dbReference type="Proteomes" id="UP001271007">
    <property type="component" value="Unassembled WGS sequence"/>
</dbReference>
<sequence>MSANSKGNNGPPHDWKKVDETYKSDNKGSGSKASQESKQDNEASGSAAKDESSEQTAGSQGGKSASGRK</sequence>
<dbReference type="EMBL" id="JAWDJX010000009">
    <property type="protein sequence ID" value="KAK3055333.1"/>
    <property type="molecule type" value="Genomic_DNA"/>
</dbReference>
<keyword evidence="3" id="KW-1185">Reference proteome</keyword>
<dbReference type="AlphaFoldDB" id="A0AAJ0GD56"/>
<organism evidence="2 3">
    <name type="scientific">Extremus antarcticus</name>
    <dbReference type="NCBI Taxonomy" id="702011"/>
    <lineage>
        <taxon>Eukaryota</taxon>
        <taxon>Fungi</taxon>
        <taxon>Dikarya</taxon>
        <taxon>Ascomycota</taxon>
        <taxon>Pezizomycotina</taxon>
        <taxon>Dothideomycetes</taxon>
        <taxon>Dothideomycetidae</taxon>
        <taxon>Mycosphaerellales</taxon>
        <taxon>Extremaceae</taxon>
        <taxon>Extremus</taxon>
    </lineage>
</organism>